<evidence type="ECO:0000256" key="1">
    <source>
        <dbReference type="SAM" id="SignalP"/>
    </source>
</evidence>
<name>A0AAE1RIT7_9SOLA</name>
<dbReference type="EMBL" id="JAVYJV010000016">
    <property type="protein sequence ID" value="KAK4351452.1"/>
    <property type="molecule type" value="Genomic_DNA"/>
</dbReference>
<keyword evidence="1" id="KW-0732">Signal</keyword>
<dbReference type="Proteomes" id="UP001291623">
    <property type="component" value="Unassembled WGS sequence"/>
</dbReference>
<feature type="signal peptide" evidence="1">
    <location>
        <begin position="1"/>
        <end position="21"/>
    </location>
</feature>
<organism evidence="2 3">
    <name type="scientific">Anisodus tanguticus</name>
    <dbReference type="NCBI Taxonomy" id="243964"/>
    <lineage>
        <taxon>Eukaryota</taxon>
        <taxon>Viridiplantae</taxon>
        <taxon>Streptophyta</taxon>
        <taxon>Embryophyta</taxon>
        <taxon>Tracheophyta</taxon>
        <taxon>Spermatophyta</taxon>
        <taxon>Magnoliopsida</taxon>
        <taxon>eudicotyledons</taxon>
        <taxon>Gunneridae</taxon>
        <taxon>Pentapetalae</taxon>
        <taxon>asterids</taxon>
        <taxon>lamiids</taxon>
        <taxon>Solanales</taxon>
        <taxon>Solanaceae</taxon>
        <taxon>Solanoideae</taxon>
        <taxon>Hyoscyameae</taxon>
        <taxon>Anisodus</taxon>
    </lineage>
</organism>
<accession>A0AAE1RIT7</accession>
<reference evidence="2" key="1">
    <citation type="submission" date="2023-12" db="EMBL/GenBank/DDBJ databases">
        <title>Genome assembly of Anisodus tanguticus.</title>
        <authorList>
            <person name="Wang Y.-J."/>
        </authorList>
    </citation>
    <scope>NUCLEOTIDE SEQUENCE</scope>
    <source>
        <strain evidence="2">KB-2021</strain>
        <tissue evidence="2">Leaf</tissue>
    </source>
</reference>
<proteinExistence type="predicted"/>
<protein>
    <submittedName>
        <fullName evidence="2">Uncharacterized protein</fullName>
    </submittedName>
</protein>
<sequence length="115" mass="13381">MGTFTVIWILWVLHCRIQVYINDFRPKKIAHLRENSNFFRSELKKMGFDVLGDYDSPLETIKEKKPLTTLTCSSRKVQRHHSVSSLLIIQQQQLPVINRVGDLVGIKYLSAEPKK</sequence>
<comment type="caution">
    <text evidence="2">The sequence shown here is derived from an EMBL/GenBank/DDBJ whole genome shotgun (WGS) entry which is preliminary data.</text>
</comment>
<feature type="chain" id="PRO_5042170455" evidence="1">
    <location>
        <begin position="22"/>
        <end position="115"/>
    </location>
</feature>
<keyword evidence="3" id="KW-1185">Reference proteome</keyword>
<evidence type="ECO:0000313" key="3">
    <source>
        <dbReference type="Proteomes" id="UP001291623"/>
    </source>
</evidence>
<dbReference type="AlphaFoldDB" id="A0AAE1RIT7"/>
<gene>
    <name evidence="2" type="ORF">RND71_030765</name>
</gene>
<evidence type="ECO:0000313" key="2">
    <source>
        <dbReference type="EMBL" id="KAK4351452.1"/>
    </source>
</evidence>